<proteinExistence type="predicted"/>
<keyword evidence="5 8" id="KW-1133">Transmembrane helix</keyword>
<dbReference type="Proteomes" id="UP000748308">
    <property type="component" value="Unassembled WGS sequence"/>
</dbReference>
<evidence type="ECO:0000256" key="2">
    <source>
        <dbReference type="ARBA" id="ARBA00022448"/>
    </source>
</evidence>
<evidence type="ECO:0000256" key="5">
    <source>
        <dbReference type="ARBA" id="ARBA00022989"/>
    </source>
</evidence>
<dbReference type="Pfam" id="PF03600">
    <property type="entry name" value="CitMHS"/>
    <property type="match status" value="1"/>
</dbReference>
<accession>A0A937X960</accession>
<feature type="transmembrane region" description="Helical" evidence="8">
    <location>
        <begin position="136"/>
        <end position="155"/>
    </location>
</feature>
<evidence type="ECO:0000313" key="10">
    <source>
        <dbReference type="EMBL" id="MBM3318203.1"/>
    </source>
</evidence>
<keyword evidence="2" id="KW-0813">Transport</keyword>
<evidence type="ECO:0000313" key="11">
    <source>
        <dbReference type="Proteomes" id="UP000748308"/>
    </source>
</evidence>
<dbReference type="EMBL" id="VGIY01000289">
    <property type="protein sequence ID" value="MBM3318203.1"/>
    <property type="molecule type" value="Genomic_DNA"/>
</dbReference>
<dbReference type="AlphaFoldDB" id="A0A937X960"/>
<keyword evidence="4" id="KW-0677">Repeat</keyword>
<organism evidence="10 11">
    <name type="scientific">Eiseniibacteriota bacterium</name>
    <dbReference type="NCBI Taxonomy" id="2212470"/>
    <lineage>
        <taxon>Bacteria</taxon>
        <taxon>Candidatus Eiseniibacteriota</taxon>
    </lineage>
</organism>
<feature type="transmembrane region" description="Helical" evidence="8">
    <location>
        <begin position="94"/>
        <end position="124"/>
    </location>
</feature>
<feature type="transmembrane region" description="Helical" evidence="8">
    <location>
        <begin position="28"/>
        <end position="44"/>
    </location>
</feature>
<evidence type="ECO:0000259" key="9">
    <source>
        <dbReference type="Pfam" id="PF03600"/>
    </source>
</evidence>
<evidence type="ECO:0000256" key="6">
    <source>
        <dbReference type="ARBA" id="ARBA00023136"/>
    </source>
</evidence>
<comment type="caution">
    <text evidence="10">The sequence shown here is derived from an EMBL/GenBank/DDBJ whole genome shotgun (WGS) entry which is preliminary data.</text>
</comment>
<feature type="region of interest" description="Disordered" evidence="7">
    <location>
        <begin position="205"/>
        <end position="225"/>
    </location>
</feature>
<keyword evidence="6 8" id="KW-0472">Membrane</keyword>
<reference evidence="10" key="1">
    <citation type="submission" date="2019-03" db="EMBL/GenBank/DDBJ databases">
        <title>Lake Tanganyika Metagenome-Assembled Genomes (MAGs).</title>
        <authorList>
            <person name="Tran P."/>
        </authorList>
    </citation>
    <scope>NUCLEOTIDE SEQUENCE</scope>
    <source>
        <strain evidence="10">M_DeepCast_400m_m2_100</strain>
    </source>
</reference>
<sequence length="281" mass="29146">MTLEIGFLFGLLAAMIALFLTEKWPLDLTALALLLTLILAGYVTPEEAFAGFSSPAVITMLSVLFLSAALQYTGVAGAMGDRIRRVAGDREAPLIAAVMLSAGLLSAFMNNIAAVAVLMPAVMSLVRRTGVPASRLMIPLAYGAILGGTTTLVGTPPNLLTAQILVERGLEPFGLFRFAPFGLALLAAGVLFMVAIGRRLLPAATAGRDPRSPDARCASSTSATPCAWSWPASGASSSTSPSSAWLAKAGRRWLSRPMSPSGPAIASSSPGGRPRSSSSWR</sequence>
<protein>
    <recommendedName>
        <fullName evidence="9">Citrate transporter-like domain-containing protein</fullName>
    </recommendedName>
</protein>
<name>A0A937X960_UNCEI</name>
<dbReference type="InterPro" id="IPR051679">
    <property type="entry name" value="DASS-Related_Transporters"/>
</dbReference>
<gene>
    <name evidence="10" type="ORF">FJY75_10185</name>
</gene>
<feature type="transmembrane region" description="Helical" evidence="8">
    <location>
        <begin position="5"/>
        <end position="22"/>
    </location>
</feature>
<feature type="region of interest" description="Disordered" evidence="7">
    <location>
        <begin position="254"/>
        <end position="281"/>
    </location>
</feature>
<dbReference type="GO" id="GO:0005886">
    <property type="term" value="C:plasma membrane"/>
    <property type="evidence" value="ECO:0007669"/>
    <property type="project" value="TreeGrafter"/>
</dbReference>
<feature type="domain" description="Citrate transporter-like" evidence="9">
    <location>
        <begin position="16"/>
        <end position="204"/>
    </location>
</feature>
<evidence type="ECO:0000256" key="8">
    <source>
        <dbReference type="SAM" id="Phobius"/>
    </source>
</evidence>
<evidence type="ECO:0000256" key="3">
    <source>
        <dbReference type="ARBA" id="ARBA00022692"/>
    </source>
</evidence>
<feature type="transmembrane region" description="Helical" evidence="8">
    <location>
        <begin position="56"/>
        <end position="74"/>
    </location>
</feature>
<evidence type="ECO:0000256" key="4">
    <source>
        <dbReference type="ARBA" id="ARBA00022737"/>
    </source>
</evidence>
<feature type="transmembrane region" description="Helical" evidence="8">
    <location>
        <begin position="175"/>
        <end position="196"/>
    </location>
</feature>
<keyword evidence="3 8" id="KW-0812">Transmembrane</keyword>
<dbReference type="GO" id="GO:0055085">
    <property type="term" value="P:transmembrane transport"/>
    <property type="evidence" value="ECO:0007669"/>
    <property type="project" value="InterPro"/>
</dbReference>
<evidence type="ECO:0000256" key="7">
    <source>
        <dbReference type="SAM" id="MobiDB-lite"/>
    </source>
</evidence>
<feature type="compositionally biased region" description="Low complexity" evidence="7">
    <location>
        <begin position="257"/>
        <end position="281"/>
    </location>
</feature>
<comment type="subcellular location">
    <subcellularLocation>
        <location evidence="1">Membrane</location>
        <topology evidence="1">Multi-pass membrane protein</topology>
    </subcellularLocation>
</comment>
<dbReference type="InterPro" id="IPR004680">
    <property type="entry name" value="Cit_transptr-like_dom"/>
</dbReference>
<dbReference type="PANTHER" id="PTHR43652:SF2">
    <property type="entry name" value="BASIC AMINO ACID ANTIPORTER YFCC-RELATED"/>
    <property type="match status" value="1"/>
</dbReference>
<evidence type="ECO:0000256" key="1">
    <source>
        <dbReference type="ARBA" id="ARBA00004141"/>
    </source>
</evidence>
<dbReference type="PANTHER" id="PTHR43652">
    <property type="entry name" value="BASIC AMINO ACID ANTIPORTER YFCC-RELATED"/>
    <property type="match status" value="1"/>
</dbReference>